<dbReference type="PANTHER" id="PTHR11690:SF248">
    <property type="entry name" value="PICKPOCKET 17, ISOFORM A"/>
    <property type="match status" value="1"/>
</dbReference>
<evidence type="ECO:0000256" key="10">
    <source>
        <dbReference type="ARBA" id="ARBA00023201"/>
    </source>
</evidence>
<keyword evidence="9" id="KW-0472">Membrane</keyword>
<evidence type="ECO:0000256" key="7">
    <source>
        <dbReference type="ARBA" id="ARBA00023053"/>
    </source>
</evidence>
<sequence length="234" mass="26400">DEIPDVFKEKMESKAVCGPGEYIICDNWGCYDKDLKPFKENIVLPKAKNEEIKYQLSCLKNTTLTKAELDARNSFNISDLTGDHIKEIFANSRVPDVSDVLGLFKPTRKDIMDNKIPAKDFVSTCSFDRRACSYKDFDEWVSDQNGMCYTFNSKRKVSKEENKKGPTKVKRTPYSGPSNGLRLTMNIKASTYVSLLSPDVGVRVIIHSPKKRPFPEDEGFNVGPGLRAAVSVKR</sequence>
<evidence type="ECO:0000256" key="5">
    <source>
        <dbReference type="ARBA" id="ARBA00022692"/>
    </source>
</evidence>
<keyword evidence="3 12" id="KW-0813">Transport</keyword>
<evidence type="ECO:0000256" key="12">
    <source>
        <dbReference type="RuleBase" id="RU000679"/>
    </source>
</evidence>
<evidence type="ECO:0000256" key="6">
    <source>
        <dbReference type="ARBA" id="ARBA00022989"/>
    </source>
</evidence>
<dbReference type="GO" id="GO:0015280">
    <property type="term" value="F:ligand-gated sodium channel activity"/>
    <property type="evidence" value="ECO:0007669"/>
    <property type="project" value="TreeGrafter"/>
</dbReference>
<dbReference type="EMBL" id="CAXKWB010003156">
    <property type="protein sequence ID" value="CAL4068462.1"/>
    <property type="molecule type" value="Genomic_DNA"/>
</dbReference>
<keyword evidence="5 12" id="KW-0812">Transmembrane</keyword>
<evidence type="ECO:0000256" key="1">
    <source>
        <dbReference type="ARBA" id="ARBA00004141"/>
    </source>
</evidence>
<evidence type="ECO:0000256" key="2">
    <source>
        <dbReference type="ARBA" id="ARBA00007193"/>
    </source>
</evidence>
<dbReference type="Gene3D" id="2.60.470.10">
    <property type="entry name" value="Acid-sensing ion channels like domains"/>
    <property type="match status" value="1"/>
</dbReference>
<evidence type="ECO:0000256" key="4">
    <source>
        <dbReference type="ARBA" id="ARBA00022461"/>
    </source>
</evidence>
<feature type="non-terminal residue" evidence="13">
    <location>
        <position position="234"/>
    </location>
</feature>
<evidence type="ECO:0000256" key="8">
    <source>
        <dbReference type="ARBA" id="ARBA00023065"/>
    </source>
</evidence>
<keyword evidence="6" id="KW-1133">Transmembrane helix</keyword>
<name>A0AAV2Q5C6_MEGNR</name>
<protein>
    <recommendedName>
        <fullName evidence="15">Apical membrane antigen 1</fullName>
    </recommendedName>
</protein>
<keyword evidence="10 12" id="KW-0739">Sodium transport</keyword>
<dbReference type="AlphaFoldDB" id="A0AAV2Q5C6"/>
<evidence type="ECO:0008006" key="15">
    <source>
        <dbReference type="Google" id="ProtNLM"/>
    </source>
</evidence>
<evidence type="ECO:0000313" key="13">
    <source>
        <dbReference type="EMBL" id="CAL4068462.1"/>
    </source>
</evidence>
<evidence type="ECO:0000256" key="11">
    <source>
        <dbReference type="ARBA" id="ARBA00023303"/>
    </source>
</evidence>
<accession>A0AAV2Q5C6</accession>
<proteinExistence type="inferred from homology"/>
<evidence type="ECO:0000256" key="9">
    <source>
        <dbReference type="ARBA" id="ARBA00023136"/>
    </source>
</evidence>
<comment type="similarity">
    <text evidence="2 12">Belongs to the amiloride-sensitive sodium channel (TC 1.A.6) family.</text>
</comment>
<keyword evidence="14" id="KW-1185">Reference proteome</keyword>
<dbReference type="PANTHER" id="PTHR11690">
    <property type="entry name" value="AMILORIDE-SENSITIVE SODIUM CHANNEL-RELATED"/>
    <property type="match status" value="1"/>
</dbReference>
<keyword evidence="4 12" id="KW-0894">Sodium channel</keyword>
<dbReference type="PRINTS" id="PR01078">
    <property type="entry name" value="AMINACHANNEL"/>
</dbReference>
<keyword evidence="11 12" id="KW-0407">Ion channel</keyword>
<feature type="non-terminal residue" evidence="13">
    <location>
        <position position="1"/>
    </location>
</feature>
<dbReference type="Pfam" id="PF00858">
    <property type="entry name" value="ASC"/>
    <property type="match status" value="1"/>
</dbReference>
<gene>
    <name evidence="13" type="ORF">MNOR_LOCUS7264</name>
</gene>
<evidence type="ECO:0000256" key="3">
    <source>
        <dbReference type="ARBA" id="ARBA00022448"/>
    </source>
</evidence>
<reference evidence="13 14" key="1">
    <citation type="submission" date="2024-05" db="EMBL/GenBank/DDBJ databases">
        <authorList>
            <person name="Wallberg A."/>
        </authorList>
    </citation>
    <scope>NUCLEOTIDE SEQUENCE [LARGE SCALE GENOMIC DNA]</scope>
</reference>
<comment type="caution">
    <text evidence="13">The sequence shown here is derived from an EMBL/GenBank/DDBJ whole genome shotgun (WGS) entry which is preliminary data.</text>
</comment>
<keyword evidence="8 12" id="KW-0406">Ion transport</keyword>
<keyword evidence="7" id="KW-0915">Sodium</keyword>
<dbReference type="InterPro" id="IPR001873">
    <property type="entry name" value="ENaC"/>
</dbReference>
<dbReference type="Proteomes" id="UP001497623">
    <property type="component" value="Unassembled WGS sequence"/>
</dbReference>
<organism evidence="13 14">
    <name type="scientific">Meganyctiphanes norvegica</name>
    <name type="common">Northern krill</name>
    <name type="synonym">Thysanopoda norvegica</name>
    <dbReference type="NCBI Taxonomy" id="48144"/>
    <lineage>
        <taxon>Eukaryota</taxon>
        <taxon>Metazoa</taxon>
        <taxon>Ecdysozoa</taxon>
        <taxon>Arthropoda</taxon>
        <taxon>Crustacea</taxon>
        <taxon>Multicrustacea</taxon>
        <taxon>Malacostraca</taxon>
        <taxon>Eumalacostraca</taxon>
        <taxon>Eucarida</taxon>
        <taxon>Euphausiacea</taxon>
        <taxon>Euphausiidae</taxon>
        <taxon>Meganyctiphanes</taxon>
    </lineage>
</organism>
<evidence type="ECO:0000313" key="14">
    <source>
        <dbReference type="Proteomes" id="UP001497623"/>
    </source>
</evidence>
<comment type="subcellular location">
    <subcellularLocation>
        <location evidence="1">Membrane</location>
        <topology evidence="1">Multi-pass membrane protein</topology>
    </subcellularLocation>
</comment>
<dbReference type="GO" id="GO:0005886">
    <property type="term" value="C:plasma membrane"/>
    <property type="evidence" value="ECO:0007669"/>
    <property type="project" value="TreeGrafter"/>
</dbReference>